<organism evidence="2 3">
    <name type="scientific">Zophobas morio</name>
    <dbReference type="NCBI Taxonomy" id="2755281"/>
    <lineage>
        <taxon>Eukaryota</taxon>
        <taxon>Metazoa</taxon>
        <taxon>Ecdysozoa</taxon>
        <taxon>Arthropoda</taxon>
        <taxon>Hexapoda</taxon>
        <taxon>Insecta</taxon>
        <taxon>Pterygota</taxon>
        <taxon>Neoptera</taxon>
        <taxon>Endopterygota</taxon>
        <taxon>Coleoptera</taxon>
        <taxon>Polyphaga</taxon>
        <taxon>Cucujiformia</taxon>
        <taxon>Tenebrionidae</taxon>
        <taxon>Zophobas</taxon>
    </lineage>
</organism>
<accession>A0AA38MD16</accession>
<evidence type="ECO:0000313" key="3">
    <source>
        <dbReference type="Proteomes" id="UP001168821"/>
    </source>
</evidence>
<evidence type="ECO:0000259" key="1">
    <source>
        <dbReference type="Pfam" id="PF21787"/>
    </source>
</evidence>
<keyword evidence="3" id="KW-1185">Reference proteome</keyword>
<dbReference type="Pfam" id="PF21787">
    <property type="entry name" value="TNP-like_RNaseH_N"/>
    <property type="match status" value="1"/>
</dbReference>
<comment type="caution">
    <text evidence="2">The sequence shown here is derived from an EMBL/GenBank/DDBJ whole genome shotgun (WGS) entry which is preliminary data.</text>
</comment>
<feature type="domain" description="Transposable element P transposase-like RNase H" evidence="1">
    <location>
        <begin position="1"/>
        <end position="94"/>
    </location>
</feature>
<name>A0AA38MD16_9CUCU</name>
<sequence>MNIKAEIDYCVHSGTYIGGITLPKHEGVVTKALVILVGDITIRWKQIVSYYFTGDSMNRAVLPDVLKEVFKKISAIGLKVHSVISDMGSANQAM</sequence>
<dbReference type="AlphaFoldDB" id="A0AA38MD16"/>
<dbReference type="Proteomes" id="UP001168821">
    <property type="component" value="Unassembled WGS sequence"/>
</dbReference>
<protein>
    <recommendedName>
        <fullName evidence="1">Transposable element P transposase-like RNase H domain-containing protein</fullName>
    </recommendedName>
</protein>
<dbReference type="EMBL" id="JALNTZ010000005">
    <property type="protein sequence ID" value="KAJ3651758.1"/>
    <property type="molecule type" value="Genomic_DNA"/>
</dbReference>
<proteinExistence type="predicted"/>
<evidence type="ECO:0000313" key="2">
    <source>
        <dbReference type="EMBL" id="KAJ3651758.1"/>
    </source>
</evidence>
<dbReference type="InterPro" id="IPR048365">
    <property type="entry name" value="TNP-like_RNaseH_N"/>
</dbReference>
<gene>
    <name evidence="2" type="ORF">Zmor_017776</name>
</gene>
<reference evidence="2" key="1">
    <citation type="journal article" date="2023" name="G3 (Bethesda)">
        <title>Whole genome assemblies of Zophobas morio and Tenebrio molitor.</title>
        <authorList>
            <person name="Kaur S."/>
            <person name="Stinson S.A."/>
            <person name="diCenzo G.C."/>
        </authorList>
    </citation>
    <scope>NUCLEOTIDE SEQUENCE</scope>
    <source>
        <strain evidence="2">QUZm001</strain>
    </source>
</reference>